<evidence type="ECO:0000313" key="2">
    <source>
        <dbReference type="Proteomes" id="UP001197684"/>
    </source>
</evidence>
<comment type="caution">
    <text evidence="1">The sequence shown here is derived from an EMBL/GenBank/DDBJ whole genome shotgun (WGS) entry which is preliminary data.</text>
</comment>
<dbReference type="AlphaFoldDB" id="A0AAW4ULG8"/>
<dbReference type="Proteomes" id="UP001197684">
    <property type="component" value="Unassembled WGS sequence"/>
</dbReference>
<dbReference type="RefSeq" id="WP_306781240.1">
    <property type="nucleotide sequence ID" value="NZ_JAJCJK010000045.1"/>
</dbReference>
<gene>
    <name evidence="1" type="ORF">LIZ56_15285</name>
</gene>
<proteinExistence type="predicted"/>
<name>A0AAW4ULG8_9FIRM</name>
<dbReference type="EMBL" id="JAJCJK010000045">
    <property type="protein sequence ID" value="MCB6939748.1"/>
    <property type="molecule type" value="Genomic_DNA"/>
</dbReference>
<protein>
    <submittedName>
        <fullName evidence="1">Uncharacterized protein</fullName>
    </submittedName>
</protein>
<reference evidence="1" key="1">
    <citation type="submission" date="2021-10" db="EMBL/GenBank/DDBJ databases">
        <title>Collection of gut derived symbiotic bacterial strains cultured from healthy donors.</title>
        <authorList>
            <person name="Lin H."/>
            <person name="Littmann E."/>
            <person name="Kohout C."/>
            <person name="Pamer E.G."/>
        </authorList>
    </citation>
    <scope>NUCLEOTIDE SEQUENCE</scope>
    <source>
        <strain evidence="1">DFI.9.42</strain>
    </source>
</reference>
<accession>A0AAW4ULG8</accession>
<sequence>MINRTTLRKRMKLWQSFSNRDMKRDVFATLLREDIENGNKIFSIIEKDVKTEKRFRKLLSPGSLNELSDVIIGYNMSTTIEVLLNITEKILMFECAAINKYILLRGKYERYLFSNNYKQCKEILGEIENTVGFSIWGCSQRFLVEELENGLEANKKLLGKYTEEIGKNLLINTLLDFYSYSSEKNTSYFNYKDKINKYLESLDESVVVPYLRFKLDYNAACSRDIIGIVLQIDSQISVVDLYNSFVEILQHNSYYNYFGNKNIVVNIEKYIDDYRLHNLMIFYGVYDKFDDYLDKHNSVYKIIEKYTVGAYDEVIEMSMNYIKSKPEDFQMRHFLAKAVINSKRKMEIEAIALDDIFNIYSLNSKFSESILNLYNMLKLYQGTSWKYKIRGFICRKQAVTDNCLDVFVSHISDCVITPNYVGYISDKENFLKSFYNYCPNTAELFLYLSGVKTELSESLSLDFIRKNVYISAREIGNGENEEAIRHLKSALSVVNNTDFYNMERVGRKLFVAYKNLKLWKELIDLTVTFFMKNPN</sequence>
<evidence type="ECO:0000313" key="1">
    <source>
        <dbReference type="EMBL" id="MCB6939748.1"/>
    </source>
</evidence>
<organism evidence="1 2">
    <name type="scientific">Agathobacter rectalis</name>
    <dbReference type="NCBI Taxonomy" id="39491"/>
    <lineage>
        <taxon>Bacteria</taxon>
        <taxon>Bacillati</taxon>
        <taxon>Bacillota</taxon>
        <taxon>Clostridia</taxon>
        <taxon>Lachnospirales</taxon>
        <taxon>Lachnospiraceae</taxon>
        <taxon>Agathobacter</taxon>
    </lineage>
</organism>